<dbReference type="Gene3D" id="1.10.510.10">
    <property type="entry name" value="Transferase(Phosphotransferase) domain 1"/>
    <property type="match status" value="1"/>
</dbReference>
<dbReference type="AlphaFoldDB" id="A0AAW1QQJ1"/>
<dbReference type="Proteomes" id="UP001489004">
    <property type="component" value="Unassembled WGS sequence"/>
</dbReference>
<dbReference type="Pfam" id="PF03109">
    <property type="entry name" value="ABC1"/>
    <property type="match status" value="1"/>
</dbReference>
<feature type="domain" description="Protein kinase" evidence="2">
    <location>
        <begin position="172"/>
        <end position="503"/>
    </location>
</feature>
<proteinExistence type="inferred from homology"/>
<name>A0AAW1QQJ1_9CHLO</name>
<dbReference type="CDD" id="cd05121">
    <property type="entry name" value="ABC1_ADCK3-like"/>
    <property type="match status" value="1"/>
</dbReference>
<protein>
    <recommendedName>
        <fullName evidence="2">Protein kinase domain-containing protein</fullName>
    </recommendedName>
</protein>
<dbReference type="GO" id="GO:0005524">
    <property type="term" value="F:ATP binding"/>
    <property type="evidence" value="ECO:0007669"/>
    <property type="project" value="InterPro"/>
</dbReference>
<gene>
    <name evidence="3" type="ORF">WJX72_004656</name>
</gene>
<keyword evidence="4" id="KW-1185">Reference proteome</keyword>
<dbReference type="PANTHER" id="PTHR10566:SF118">
    <property type="entry name" value="PROTEIN KINASE DOMAIN-CONTAINING PROTEIN"/>
    <property type="match status" value="1"/>
</dbReference>
<dbReference type="PROSITE" id="PS50011">
    <property type="entry name" value="PROTEIN_KINASE_DOM"/>
    <property type="match status" value="1"/>
</dbReference>
<sequence>MFTSAAETSGLGADTLGKITAAVVALTVAAVPPKGTANVRDDDATDVLPLRYDPEALARYWSRRPMKMMRRNMVVTSKLAGFFASLLMDWKLGRFEANMPRRAAEIRQIAEDLGPAFIKIAQMLSTRVDVVPEPYIKELQTLQDRVQPFSNDEAFRIMEEGLGRPVATLFDYLTEKPVASASLGQVYRGRLKAAFGGGEVAVKVQRPAVLEGASLDIHIIRRMCKLFSQLPNAHDDMADVLDDWAVRFFQEMDYTQEAYNMMTFKQQMRALQGITVTNVHPEFTSRRVLITEWCQGERLNDAKPEDIRALCSTVLNCYLIQLLETGFLHADPHPGNLLHTPDGKICILDFGLMTEVTEAQRIALVEFIAHLITEDWESVCADLVTLGFVPPGQISPVEAGMVPLMIEIMGKVVQGGGARNLSVAGILAQVEGVSKDYRMIIPPYFALILRAFSTIEGIALKVDPNYAIVQECLPYLSRRLLTDNNPRMREALRQVLYGNKQRLDIDRLQKLINAFGNFTTSAASPADATSTSGSTSASAAANKQYVVNERVKGRPGSAEKPVLNDASKEALRVIFSRDGTYAQELVVDELVAAVDALSREAVGEAFRMVLSSATTIATLQSVEALGPLRAMFMPVPLPMDMLHNMAPSVSLTDDDRMALTTIRSILDMLAPSISHVPGAAAAGRRADW</sequence>
<dbReference type="SUPFAM" id="SSF56112">
    <property type="entry name" value="Protein kinase-like (PK-like)"/>
    <property type="match status" value="1"/>
</dbReference>
<evidence type="ECO:0000259" key="2">
    <source>
        <dbReference type="PROSITE" id="PS50011"/>
    </source>
</evidence>
<dbReference type="GO" id="GO:0004672">
    <property type="term" value="F:protein kinase activity"/>
    <property type="evidence" value="ECO:0007669"/>
    <property type="project" value="InterPro"/>
</dbReference>
<organism evidence="3 4">
    <name type="scientific">[Myrmecia] bisecta</name>
    <dbReference type="NCBI Taxonomy" id="41462"/>
    <lineage>
        <taxon>Eukaryota</taxon>
        <taxon>Viridiplantae</taxon>
        <taxon>Chlorophyta</taxon>
        <taxon>core chlorophytes</taxon>
        <taxon>Trebouxiophyceae</taxon>
        <taxon>Trebouxiales</taxon>
        <taxon>Trebouxiaceae</taxon>
        <taxon>Myrmecia</taxon>
    </lineage>
</organism>
<evidence type="ECO:0000313" key="3">
    <source>
        <dbReference type="EMBL" id="KAK9823688.1"/>
    </source>
</evidence>
<comment type="similarity">
    <text evidence="1">Belongs to the protein kinase superfamily. ADCK protein kinase family.</text>
</comment>
<evidence type="ECO:0000256" key="1">
    <source>
        <dbReference type="ARBA" id="ARBA00009670"/>
    </source>
</evidence>
<comment type="caution">
    <text evidence="3">The sequence shown here is derived from an EMBL/GenBank/DDBJ whole genome shotgun (WGS) entry which is preliminary data.</text>
</comment>
<dbReference type="EMBL" id="JALJOR010000002">
    <property type="protein sequence ID" value="KAK9823688.1"/>
    <property type="molecule type" value="Genomic_DNA"/>
</dbReference>
<reference evidence="3 4" key="1">
    <citation type="journal article" date="2024" name="Nat. Commun.">
        <title>Phylogenomics reveals the evolutionary origins of lichenization in chlorophyte algae.</title>
        <authorList>
            <person name="Puginier C."/>
            <person name="Libourel C."/>
            <person name="Otte J."/>
            <person name="Skaloud P."/>
            <person name="Haon M."/>
            <person name="Grisel S."/>
            <person name="Petersen M."/>
            <person name="Berrin J.G."/>
            <person name="Delaux P.M."/>
            <person name="Dal Grande F."/>
            <person name="Keller J."/>
        </authorList>
    </citation>
    <scope>NUCLEOTIDE SEQUENCE [LARGE SCALE GENOMIC DNA]</scope>
    <source>
        <strain evidence="3 4">SAG 2043</strain>
    </source>
</reference>
<dbReference type="InterPro" id="IPR050154">
    <property type="entry name" value="UbiB_kinase"/>
</dbReference>
<dbReference type="InterPro" id="IPR004147">
    <property type="entry name" value="ABC1_dom"/>
</dbReference>
<dbReference type="InterPro" id="IPR000719">
    <property type="entry name" value="Prot_kinase_dom"/>
</dbReference>
<dbReference type="PANTHER" id="PTHR10566">
    <property type="entry name" value="CHAPERONE-ACTIVITY OF BC1 COMPLEX CABC1 -RELATED"/>
    <property type="match status" value="1"/>
</dbReference>
<dbReference type="InterPro" id="IPR011009">
    <property type="entry name" value="Kinase-like_dom_sf"/>
</dbReference>
<accession>A0AAW1QQJ1</accession>
<evidence type="ECO:0000313" key="4">
    <source>
        <dbReference type="Proteomes" id="UP001489004"/>
    </source>
</evidence>